<organism evidence="1 2">
    <name type="scientific">Chaetoceros tenuissimus</name>
    <dbReference type="NCBI Taxonomy" id="426638"/>
    <lineage>
        <taxon>Eukaryota</taxon>
        <taxon>Sar</taxon>
        <taxon>Stramenopiles</taxon>
        <taxon>Ochrophyta</taxon>
        <taxon>Bacillariophyta</taxon>
        <taxon>Coscinodiscophyceae</taxon>
        <taxon>Chaetocerotophycidae</taxon>
        <taxon>Chaetocerotales</taxon>
        <taxon>Chaetocerotaceae</taxon>
        <taxon>Chaetoceros</taxon>
    </lineage>
</organism>
<comment type="caution">
    <text evidence="1">The sequence shown here is derived from an EMBL/GenBank/DDBJ whole genome shotgun (WGS) entry which is preliminary data.</text>
</comment>
<protein>
    <submittedName>
        <fullName evidence="1">Uncharacterized protein</fullName>
    </submittedName>
</protein>
<evidence type="ECO:0000313" key="2">
    <source>
        <dbReference type="Proteomes" id="UP001054902"/>
    </source>
</evidence>
<dbReference type="Proteomes" id="UP001054902">
    <property type="component" value="Unassembled WGS sequence"/>
</dbReference>
<gene>
    <name evidence="1" type="ORF">CTEN210_05163</name>
</gene>
<dbReference type="AlphaFoldDB" id="A0AAD3CMB3"/>
<reference evidence="1 2" key="1">
    <citation type="journal article" date="2021" name="Sci. Rep.">
        <title>The genome of the diatom Chaetoceros tenuissimus carries an ancient integrated fragment of an extant virus.</title>
        <authorList>
            <person name="Hongo Y."/>
            <person name="Kimura K."/>
            <person name="Takaki Y."/>
            <person name="Yoshida Y."/>
            <person name="Baba S."/>
            <person name="Kobayashi G."/>
            <person name="Nagasaki K."/>
            <person name="Hano T."/>
            <person name="Tomaru Y."/>
        </authorList>
    </citation>
    <scope>NUCLEOTIDE SEQUENCE [LARGE SCALE GENOMIC DNA]</scope>
    <source>
        <strain evidence="1 2">NIES-3715</strain>
    </source>
</reference>
<dbReference type="EMBL" id="BLLK01000029">
    <property type="protein sequence ID" value="GFH48687.1"/>
    <property type="molecule type" value="Genomic_DNA"/>
</dbReference>
<name>A0AAD3CMB3_9STRA</name>
<evidence type="ECO:0000313" key="1">
    <source>
        <dbReference type="EMBL" id="GFH48687.1"/>
    </source>
</evidence>
<keyword evidence="2" id="KW-1185">Reference proteome</keyword>
<proteinExistence type="predicted"/>
<sequence>MMENAENVKITEDGKKQKLELNELHDSMSMHHIEEILCKMPATDYRTYFECDSNETVGKAKSTERKNISAAKVTEFKINIKYNIKHAINNHLQQNYQALSQTEMHEFREVLQEFLFPKVTYDISIDFRENNRNTEQEFYEHMKVRVPTILSRLFHHLKYVNSIPSSPVDTQSNSSDRLELPEILTKTLSLDEIPSYESDSNAVLMAIIMELLLPRLKFIMFPCTIKGLRSVRTWKGLNIRFINYAIALVIYGRYLRHPEFPSDLKNESFPPPWFMVAKFFYQFGLPGYAAGKGSLKEEKSNKGLEENIGNTHTQTESVQNADAQEHVSQLEVSPVPKELCELIVSEYKQLHLMMLGLGQVQFHNVKNPPHEKDDSFKLEHLNCVVELDCKRPPRFTDLTDFIYKYREAFKSGKFDEYPFVSKGKVEIEILKNIARNGLHYNEIALLETVFKADPFKRLKRRKEEGTDRPLPKAK</sequence>
<accession>A0AAD3CMB3</accession>